<evidence type="ECO:0000256" key="9">
    <source>
        <dbReference type="SAM" id="SignalP"/>
    </source>
</evidence>
<name>A0A6P7Q6E1_BETSP</name>
<dbReference type="FunFam" id="2.10.80.10:FF:000001">
    <property type="entry name" value="Dickkopf WNT-signaling pathway inhibitor 2"/>
    <property type="match status" value="1"/>
</dbReference>
<feature type="domain" description="Dickkopf N-terminal cysteine-rich" evidence="10">
    <location>
        <begin position="77"/>
        <end position="124"/>
    </location>
</feature>
<dbReference type="InterPro" id="IPR039863">
    <property type="entry name" value="DKK1-4"/>
</dbReference>
<keyword evidence="5" id="KW-0879">Wnt signaling pathway</keyword>
<evidence type="ECO:0000256" key="5">
    <source>
        <dbReference type="ARBA" id="ARBA00022687"/>
    </source>
</evidence>
<dbReference type="RefSeq" id="XP_029031724.1">
    <property type="nucleotide sequence ID" value="XM_029175891.3"/>
</dbReference>
<dbReference type="GO" id="GO:0005615">
    <property type="term" value="C:extracellular space"/>
    <property type="evidence" value="ECO:0007669"/>
    <property type="project" value="TreeGrafter"/>
</dbReference>
<evidence type="ECO:0000256" key="7">
    <source>
        <dbReference type="ARBA" id="ARBA00023157"/>
    </source>
</evidence>
<dbReference type="GO" id="GO:0090090">
    <property type="term" value="P:negative regulation of canonical Wnt signaling pathway"/>
    <property type="evidence" value="ECO:0007669"/>
    <property type="project" value="TreeGrafter"/>
</dbReference>
<keyword evidence="7" id="KW-1015">Disulfide bond</keyword>
<dbReference type="GO" id="GO:0039706">
    <property type="term" value="F:co-receptor binding"/>
    <property type="evidence" value="ECO:0007669"/>
    <property type="project" value="TreeGrafter"/>
</dbReference>
<evidence type="ECO:0000256" key="2">
    <source>
        <dbReference type="ARBA" id="ARBA00010842"/>
    </source>
</evidence>
<dbReference type="InterPro" id="IPR047304">
    <property type="entry name" value="Dkk1_Cys2"/>
</dbReference>
<evidence type="ECO:0000313" key="13">
    <source>
        <dbReference type="Proteomes" id="UP000515150"/>
    </source>
</evidence>
<dbReference type="GO" id="GO:0016055">
    <property type="term" value="P:Wnt signaling pathway"/>
    <property type="evidence" value="ECO:0007669"/>
    <property type="project" value="UniProtKB-KW"/>
</dbReference>
<keyword evidence="3" id="KW-0217">Developmental protein</keyword>
<dbReference type="Pfam" id="PF04706">
    <property type="entry name" value="Dickkopf_N"/>
    <property type="match status" value="1"/>
</dbReference>
<dbReference type="GeneID" id="114870804"/>
<dbReference type="InterPro" id="IPR048499">
    <property type="entry name" value="DIKK1/2/4_C-subdom2"/>
</dbReference>
<evidence type="ECO:0000313" key="14">
    <source>
        <dbReference type="RefSeq" id="XP_029031724.1"/>
    </source>
</evidence>
<dbReference type="CDD" id="cd23272">
    <property type="entry name" value="Dkk1_Cys2"/>
    <property type="match status" value="1"/>
</dbReference>
<dbReference type="InParanoid" id="A0A6P7Q6E1"/>
<feature type="domain" description="Dickkopf-related protein 1/2/4 C-terminal subdomain 1" evidence="12">
    <location>
        <begin position="168"/>
        <end position="197"/>
    </location>
</feature>
<reference evidence="14" key="1">
    <citation type="submission" date="2025-08" db="UniProtKB">
        <authorList>
            <consortium name="RefSeq"/>
        </authorList>
    </citation>
    <scope>IDENTIFICATION</scope>
</reference>
<keyword evidence="13" id="KW-1185">Reference proteome</keyword>
<comment type="similarity">
    <text evidence="2">Belongs to the dickkopf family.</text>
</comment>
<protein>
    <submittedName>
        <fullName evidence="14">Dickkopf-related protein 1-like</fullName>
    </submittedName>
</protein>
<dbReference type="Gene3D" id="2.10.80.10">
    <property type="entry name" value="Lipase, subunit A"/>
    <property type="match status" value="1"/>
</dbReference>
<keyword evidence="6 9" id="KW-0732">Signal</keyword>
<dbReference type="GO" id="GO:0048019">
    <property type="term" value="F:receptor antagonist activity"/>
    <property type="evidence" value="ECO:0007669"/>
    <property type="project" value="TreeGrafter"/>
</dbReference>
<accession>A0A6P7Q6E1</accession>
<evidence type="ECO:0000256" key="1">
    <source>
        <dbReference type="ARBA" id="ARBA00004613"/>
    </source>
</evidence>
<dbReference type="KEGG" id="bspl:114870804"/>
<dbReference type="Pfam" id="PF21479">
    <property type="entry name" value="DIKK1-2-4_C-subdom2"/>
    <property type="match status" value="1"/>
</dbReference>
<gene>
    <name evidence="14" type="primary">LOC114870804</name>
</gene>
<evidence type="ECO:0000256" key="8">
    <source>
        <dbReference type="SAM" id="MobiDB-lite"/>
    </source>
</evidence>
<dbReference type="OrthoDB" id="4321958at2759"/>
<organism evidence="13 14">
    <name type="scientific">Betta splendens</name>
    <name type="common">Siamese fighting fish</name>
    <dbReference type="NCBI Taxonomy" id="158456"/>
    <lineage>
        <taxon>Eukaryota</taxon>
        <taxon>Metazoa</taxon>
        <taxon>Chordata</taxon>
        <taxon>Craniata</taxon>
        <taxon>Vertebrata</taxon>
        <taxon>Euteleostomi</taxon>
        <taxon>Actinopterygii</taxon>
        <taxon>Neopterygii</taxon>
        <taxon>Teleostei</taxon>
        <taxon>Neoteleostei</taxon>
        <taxon>Acanthomorphata</taxon>
        <taxon>Anabantaria</taxon>
        <taxon>Anabantiformes</taxon>
        <taxon>Anabantoidei</taxon>
        <taxon>Osphronemidae</taxon>
        <taxon>Betta</taxon>
    </lineage>
</organism>
<evidence type="ECO:0000256" key="6">
    <source>
        <dbReference type="ARBA" id="ARBA00022729"/>
    </source>
</evidence>
<dbReference type="InterPro" id="IPR048500">
    <property type="entry name" value="DIKK1/2/4_C-subdom1"/>
</dbReference>
<proteinExistence type="inferred from homology"/>
<dbReference type="PANTHER" id="PTHR12113">
    <property type="entry name" value="DICKKOPF3-LIKE 3"/>
    <property type="match status" value="1"/>
</dbReference>
<evidence type="ECO:0000259" key="10">
    <source>
        <dbReference type="Pfam" id="PF04706"/>
    </source>
</evidence>
<evidence type="ECO:0000259" key="11">
    <source>
        <dbReference type="Pfam" id="PF21479"/>
    </source>
</evidence>
<evidence type="ECO:0000256" key="3">
    <source>
        <dbReference type="ARBA" id="ARBA00022473"/>
    </source>
</evidence>
<dbReference type="Pfam" id="PF21481">
    <property type="entry name" value="DIKK1-2-4_C-subdom1"/>
    <property type="match status" value="1"/>
</dbReference>
<evidence type="ECO:0000259" key="12">
    <source>
        <dbReference type="Pfam" id="PF21481"/>
    </source>
</evidence>
<dbReference type="Proteomes" id="UP000515150">
    <property type="component" value="Chromosome 15"/>
</dbReference>
<comment type="subcellular location">
    <subcellularLocation>
        <location evidence="1">Secreted</location>
    </subcellularLocation>
</comment>
<evidence type="ECO:0000256" key="4">
    <source>
        <dbReference type="ARBA" id="ARBA00022525"/>
    </source>
</evidence>
<sequence>MQVPSARRFLAVYLTLFGYLGDVYAATVPINPNAIKNLPGASGAKGSDTVSPSPRTSPSGSSGHKSPVDTLQQWSVCADDEDCGGDEFCNDVRSACQPCRKNRKRCTRDSMCCVGNRCSNGVCQANDIDGTDASIATGLQKHNATLEHHAKKPPTGHSHQPQAVKGQEGDTCLRSADCSEGLCCARHFWSRICKPVLTEGQVCTRHRRKGTHGLELFQRCDCGDGLTCRPDKGEREQGVSRTAARNLHTCQRR</sequence>
<feature type="region of interest" description="Disordered" evidence="8">
    <location>
        <begin position="41"/>
        <end position="68"/>
    </location>
</feature>
<feature type="chain" id="PRO_5028154421" evidence="9">
    <location>
        <begin position="26"/>
        <end position="253"/>
    </location>
</feature>
<dbReference type="InterPro" id="IPR006796">
    <property type="entry name" value="Dickkopf_N"/>
</dbReference>
<keyword evidence="4" id="KW-0964">Secreted</keyword>
<feature type="domain" description="Dickkopf-related protein 1/2/4 C-terminal subdomain 2" evidence="11">
    <location>
        <begin position="200"/>
        <end position="253"/>
    </location>
</feature>
<feature type="compositionally biased region" description="Low complexity" evidence="8">
    <location>
        <begin position="47"/>
        <end position="63"/>
    </location>
</feature>
<dbReference type="AlphaFoldDB" id="A0A6P7Q6E1"/>
<dbReference type="PANTHER" id="PTHR12113:SF11">
    <property type="entry name" value="DICKKOPF-RELATED PROTEIN 1"/>
    <property type="match status" value="1"/>
</dbReference>
<feature type="signal peptide" evidence="9">
    <location>
        <begin position="1"/>
        <end position="25"/>
    </location>
</feature>